<feature type="compositionally biased region" description="Basic and acidic residues" evidence="1">
    <location>
        <begin position="242"/>
        <end position="252"/>
    </location>
</feature>
<sequence>MKHDHVLGVSAYINHGNTNATRYVEATPGATFTASVVFDYKSFPYPNDDIDCAMYLDGENAVSYIRKVRSKSTVTPFDGCTEVTPSGTYMRKFKFQELATNDGFVQEGLREKLKSLGTISIKLRRCRAISSKAPLYTEIEDVGKDSVPEKGLKGRAISTQATLGTREKVQDVAIQDVAFPYGTRPFAEFTFKYRSRKDLQVEGIIPRSPSPVPLEDRDPATLNADELRQLLERRNEELKKFSNIKTEKRERPTPTLNDNDDDELIITEHSSKRRRTSHDSGIEVVDLTDD</sequence>
<dbReference type="AlphaFoldDB" id="A0A6A6D273"/>
<evidence type="ECO:0000313" key="4">
    <source>
        <dbReference type="Proteomes" id="UP000799537"/>
    </source>
</evidence>
<organism evidence="3 4">
    <name type="scientific">Zasmidium cellare ATCC 36951</name>
    <dbReference type="NCBI Taxonomy" id="1080233"/>
    <lineage>
        <taxon>Eukaryota</taxon>
        <taxon>Fungi</taxon>
        <taxon>Dikarya</taxon>
        <taxon>Ascomycota</taxon>
        <taxon>Pezizomycotina</taxon>
        <taxon>Dothideomycetes</taxon>
        <taxon>Dothideomycetidae</taxon>
        <taxon>Mycosphaerellales</taxon>
        <taxon>Mycosphaerellaceae</taxon>
        <taxon>Zasmidium</taxon>
    </lineage>
</organism>
<evidence type="ECO:0000313" key="3">
    <source>
        <dbReference type="EMBL" id="KAF2171726.1"/>
    </source>
</evidence>
<keyword evidence="4" id="KW-1185">Reference proteome</keyword>
<dbReference type="RefSeq" id="XP_033672615.1">
    <property type="nucleotide sequence ID" value="XM_033804293.1"/>
</dbReference>
<dbReference type="Pfam" id="PF25534">
    <property type="entry name" value="DUF7918"/>
    <property type="match status" value="1"/>
</dbReference>
<dbReference type="Proteomes" id="UP000799537">
    <property type="component" value="Unassembled WGS sequence"/>
</dbReference>
<feature type="region of interest" description="Disordered" evidence="1">
    <location>
        <begin position="242"/>
        <end position="290"/>
    </location>
</feature>
<protein>
    <recommendedName>
        <fullName evidence="2">DUF7918 domain-containing protein</fullName>
    </recommendedName>
</protein>
<dbReference type="OrthoDB" id="3364132at2759"/>
<dbReference type="GeneID" id="54557565"/>
<name>A0A6A6D273_ZASCE</name>
<dbReference type="PANTHER" id="PTHR36223:SF1">
    <property type="entry name" value="TRANSCRIPTION ELONGATION FACTOR EAF N-TERMINAL DOMAIN-CONTAINING PROTEIN"/>
    <property type="match status" value="1"/>
</dbReference>
<proteinExistence type="predicted"/>
<reference evidence="3" key="1">
    <citation type="journal article" date="2020" name="Stud. Mycol.">
        <title>101 Dothideomycetes genomes: a test case for predicting lifestyles and emergence of pathogens.</title>
        <authorList>
            <person name="Haridas S."/>
            <person name="Albert R."/>
            <person name="Binder M."/>
            <person name="Bloem J."/>
            <person name="Labutti K."/>
            <person name="Salamov A."/>
            <person name="Andreopoulos B."/>
            <person name="Baker S."/>
            <person name="Barry K."/>
            <person name="Bills G."/>
            <person name="Bluhm B."/>
            <person name="Cannon C."/>
            <person name="Castanera R."/>
            <person name="Culley D."/>
            <person name="Daum C."/>
            <person name="Ezra D."/>
            <person name="Gonzalez J."/>
            <person name="Henrissat B."/>
            <person name="Kuo A."/>
            <person name="Liang C."/>
            <person name="Lipzen A."/>
            <person name="Lutzoni F."/>
            <person name="Magnuson J."/>
            <person name="Mondo S."/>
            <person name="Nolan M."/>
            <person name="Ohm R."/>
            <person name="Pangilinan J."/>
            <person name="Park H.-J."/>
            <person name="Ramirez L."/>
            <person name="Alfaro M."/>
            <person name="Sun H."/>
            <person name="Tritt A."/>
            <person name="Yoshinaga Y."/>
            <person name="Zwiers L.-H."/>
            <person name="Turgeon B."/>
            <person name="Goodwin S."/>
            <person name="Spatafora J."/>
            <person name="Crous P."/>
            <person name="Grigoriev I."/>
        </authorList>
    </citation>
    <scope>NUCLEOTIDE SEQUENCE</scope>
    <source>
        <strain evidence="3">ATCC 36951</strain>
    </source>
</reference>
<dbReference type="PANTHER" id="PTHR36223">
    <property type="entry name" value="BETA-LACTAMASE-TYPE TRANSPEPTIDASE FOLD DOMAIN CONTAINING PROTEIN"/>
    <property type="match status" value="1"/>
</dbReference>
<accession>A0A6A6D273</accession>
<dbReference type="InterPro" id="IPR057678">
    <property type="entry name" value="DUF7918"/>
</dbReference>
<dbReference type="EMBL" id="ML993582">
    <property type="protein sequence ID" value="KAF2171726.1"/>
    <property type="molecule type" value="Genomic_DNA"/>
</dbReference>
<evidence type="ECO:0000259" key="2">
    <source>
        <dbReference type="Pfam" id="PF25534"/>
    </source>
</evidence>
<feature type="domain" description="DUF7918" evidence="2">
    <location>
        <begin position="17"/>
        <end position="208"/>
    </location>
</feature>
<evidence type="ECO:0000256" key="1">
    <source>
        <dbReference type="SAM" id="MobiDB-lite"/>
    </source>
</evidence>
<gene>
    <name evidence="3" type="ORF">M409DRAFT_17962</name>
</gene>